<dbReference type="EMBL" id="DF843379">
    <property type="protein sequence ID" value="GAT47333.1"/>
    <property type="molecule type" value="Genomic_DNA"/>
</dbReference>
<keyword evidence="3" id="KW-1185">Reference proteome</keyword>
<evidence type="ECO:0000313" key="3">
    <source>
        <dbReference type="Proteomes" id="UP000815677"/>
    </source>
</evidence>
<evidence type="ECO:0000256" key="1">
    <source>
        <dbReference type="SAM" id="MobiDB-lite"/>
    </source>
</evidence>
<gene>
    <name evidence="2" type="ORF">MCHLO_04796</name>
</gene>
<name>A0ABQ0L849_MYCCL</name>
<sequence length="127" mass="13672">MLNNVGPFNLNAAAGDEACALLTLVDKAIPFNNTVLARPDNTISSRESDAGRAKSMGTIQLKTTIEDETQSMMDKNKNKTKSAMDEDEDDESAGSLSPVSEEMDANDLSYNTASTSDESDVELMDNE</sequence>
<feature type="compositionally biased region" description="Acidic residues" evidence="1">
    <location>
        <begin position="117"/>
        <end position="127"/>
    </location>
</feature>
<accession>A0ABQ0L849</accession>
<proteinExistence type="predicted"/>
<protein>
    <submittedName>
        <fullName evidence="2">Uncharacterized protein</fullName>
    </submittedName>
</protein>
<reference evidence="2" key="1">
    <citation type="submission" date="2014-09" db="EMBL/GenBank/DDBJ databases">
        <title>Genome sequence of the luminous mushroom Mycena chlorophos for searching fungal bioluminescence genes.</title>
        <authorList>
            <person name="Tanaka Y."/>
            <person name="Kasuga D."/>
            <person name="Oba Y."/>
            <person name="Hase S."/>
            <person name="Sato K."/>
            <person name="Oba Y."/>
            <person name="Sakakibara Y."/>
        </authorList>
    </citation>
    <scope>NUCLEOTIDE SEQUENCE</scope>
</reference>
<organism evidence="2 3">
    <name type="scientific">Mycena chlorophos</name>
    <name type="common">Agaric fungus</name>
    <name type="synonym">Agaricus chlorophos</name>
    <dbReference type="NCBI Taxonomy" id="658473"/>
    <lineage>
        <taxon>Eukaryota</taxon>
        <taxon>Fungi</taxon>
        <taxon>Dikarya</taxon>
        <taxon>Basidiomycota</taxon>
        <taxon>Agaricomycotina</taxon>
        <taxon>Agaricomycetes</taxon>
        <taxon>Agaricomycetidae</taxon>
        <taxon>Agaricales</taxon>
        <taxon>Marasmiineae</taxon>
        <taxon>Mycenaceae</taxon>
        <taxon>Mycena</taxon>
    </lineage>
</organism>
<evidence type="ECO:0000313" key="2">
    <source>
        <dbReference type="EMBL" id="GAT47333.1"/>
    </source>
</evidence>
<dbReference type="Proteomes" id="UP000815677">
    <property type="component" value="Unassembled WGS sequence"/>
</dbReference>
<feature type="region of interest" description="Disordered" evidence="1">
    <location>
        <begin position="66"/>
        <end position="127"/>
    </location>
</feature>